<keyword evidence="1" id="KW-1133">Transmembrane helix</keyword>
<reference evidence="2 3" key="1">
    <citation type="submission" date="2020-07" db="EMBL/GenBank/DDBJ databases">
        <title>Sequencing the genomes of 1000 actinobacteria strains.</title>
        <authorList>
            <person name="Klenk H.-P."/>
        </authorList>
    </citation>
    <scope>NUCLEOTIDE SEQUENCE [LARGE SCALE GENOMIC DNA]</scope>
    <source>
        <strain evidence="2 3">DSM 104006</strain>
    </source>
</reference>
<feature type="transmembrane region" description="Helical" evidence="1">
    <location>
        <begin position="33"/>
        <end position="53"/>
    </location>
</feature>
<protein>
    <submittedName>
        <fullName evidence="2">Uncharacterized protein</fullName>
    </submittedName>
</protein>
<gene>
    <name evidence="2" type="ORF">HNR02_006818</name>
</gene>
<feature type="transmembrane region" description="Helical" evidence="1">
    <location>
        <begin position="7"/>
        <end position="27"/>
    </location>
</feature>
<keyword evidence="1" id="KW-0472">Membrane</keyword>
<proteinExistence type="predicted"/>
<name>A0A853BDJ2_9PSEU</name>
<evidence type="ECO:0000313" key="3">
    <source>
        <dbReference type="Proteomes" id="UP000549616"/>
    </source>
</evidence>
<dbReference type="EMBL" id="JACCFK010000002">
    <property type="protein sequence ID" value="NYI93443.1"/>
    <property type="molecule type" value="Genomic_DNA"/>
</dbReference>
<evidence type="ECO:0000256" key="1">
    <source>
        <dbReference type="SAM" id="Phobius"/>
    </source>
</evidence>
<dbReference type="AlphaFoldDB" id="A0A853BDJ2"/>
<keyword evidence="3" id="KW-1185">Reference proteome</keyword>
<sequence length="66" mass="7106">MRAIRWFWAVVAVAFAVTAALEVYLAVTMAAAWSWALAGLFVLACVACATAALRRDRISPPRDPGI</sequence>
<accession>A0A853BDJ2</accession>
<dbReference type="Proteomes" id="UP000549616">
    <property type="component" value="Unassembled WGS sequence"/>
</dbReference>
<evidence type="ECO:0000313" key="2">
    <source>
        <dbReference type="EMBL" id="NYI93443.1"/>
    </source>
</evidence>
<keyword evidence="1" id="KW-0812">Transmembrane</keyword>
<dbReference type="RefSeq" id="WP_179777616.1">
    <property type="nucleotide sequence ID" value="NZ_JACCFK010000002.1"/>
</dbReference>
<organism evidence="2 3">
    <name type="scientific">Amycolatopsis endophytica</name>
    <dbReference type="NCBI Taxonomy" id="860233"/>
    <lineage>
        <taxon>Bacteria</taxon>
        <taxon>Bacillati</taxon>
        <taxon>Actinomycetota</taxon>
        <taxon>Actinomycetes</taxon>
        <taxon>Pseudonocardiales</taxon>
        <taxon>Pseudonocardiaceae</taxon>
        <taxon>Amycolatopsis</taxon>
    </lineage>
</organism>
<comment type="caution">
    <text evidence="2">The sequence shown here is derived from an EMBL/GenBank/DDBJ whole genome shotgun (WGS) entry which is preliminary data.</text>
</comment>